<dbReference type="EMBL" id="MT701598">
    <property type="protein sequence ID" value="QPB09980.1"/>
    <property type="molecule type" value="Genomic_DNA"/>
</dbReference>
<name>A0A873WEW0_9CAUD</name>
<dbReference type="Proteomes" id="UP000663341">
    <property type="component" value="Segment"/>
</dbReference>
<protein>
    <submittedName>
        <fullName evidence="2">Uncharacterized protein</fullName>
    </submittedName>
</protein>
<feature type="region of interest" description="Disordered" evidence="1">
    <location>
        <begin position="1"/>
        <end position="31"/>
    </location>
</feature>
<organism evidence="2 3">
    <name type="scientific">Streptomyces phage Sitrop</name>
    <dbReference type="NCBI Taxonomy" id="2767587"/>
    <lineage>
        <taxon>Viruses</taxon>
        <taxon>Duplodnaviria</taxon>
        <taxon>Heunggongvirae</taxon>
        <taxon>Uroviricota</taxon>
        <taxon>Caudoviricetes</taxon>
        <taxon>Arquatrovirinae</taxon>
        <taxon>Camvirus</taxon>
        <taxon>Camvirus sitrop</taxon>
    </lineage>
</organism>
<evidence type="ECO:0000313" key="2">
    <source>
        <dbReference type="EMBL" id="QPB09980.1"/>
    </source>
</evidence>
<reference evidence="2" key="1">
    <citation type="submission" date="2020-07" db="EMBL/GenBank/DDBJ databases">
        <title>Complete genome sequence of Streptomyces phage Sitrop.</title>
        <authorList>
            <person name="Portillo V.H."/>
            <person name="Diaz H."/>
            <person name="Clark J.D."/>
            <person name="Hernandez I."/>
            <person name="Liu M."/>
            <person name="Burrowes B."/>
        </authorList>
    </citation>
    <scope>NUCLEOTIDE SEQUENCE</scope>
</reference>
<keyword evidence="3" id="KW-1185">Reference proteome</keyword>
<proteinExistence type="predicted"/>
<evidence type="ECO:0000313" key="3">
    <source>
        <dbReference type="Proteomes" id="UP000663341"/>
    </source>
</evidence>
<feature type="compositionally biased region" description="Basic and acidic residues" evidence="1">
    <location>
        <begin position="7"/>
        <end position="20"/>
    </location>
</feature>
<gene>
    <name evidence="2" type="ORF">CPT_Sitrop_066</name>
</gene>
<evidence type="ECO:0000256" key="1">
    <source>
        <dbReference type="SAM" id="MobiDB-lite"/>
    </source>
</evidence>
<sequence>MIQMVPKFRDNRESTRDDRRKGKALAQQRKFARTVKYAGPESFQAESKEF</sequence>
<accession>A0A873WEW0</accession>